<dbReference type="HOGENOM" id="CLU_1158376_0_0_1"/>
<dbReference type="EnsemblProtists" id="PYU1_T014383">
    <property type="protein sequence ID" value="PYU1_T014383"/>
    <property type="gene ID" value="PYU1_G014352"/>
</dbReference>
<dbReference type="VEuPathDB" id="FungiDB:PYU1_G014352"/>
<feature type="region of interest" description="Disordered" evidence="1">
    <location>
        <begin position="184"/>
        <end position="203"/>
    </location>
</feature>
<evidence type="ECO:0000256" key="1">
    <source>
        <dbReference type="SAM" id="MobiDB-lite"/>
    </source>
</evidence>
<dbReference type="STRING" id="431595.K3XAY4"/>
<dbReference type="EMBL" id="GL376565">
    <property type="status" value="NOT_ANNOTATED_CDS"/>
    <property type="molecule type" value="Genomic_DNA"/>
</dbReference>
<reference evidence="3" key="1">
    <citation type="journal article" date="2010" name="Genome Biol.">
        <title>Genome sequence of the necrotrophic plant pathogen Pythium ultimum reveals original pathogenicity mechanisms and effector repertoire.</title>
        <authorList>
            <person name="Levesque C.A."/>
            <person name="Brouwer H."/>
            <person name="Cano L."/>
            <person name="Hamilton J.P."/>
            <person name="Holt C."/>
            <person name="Huitema E."/>
            <person name="Raffaele S."/>
            <person name="Robideau G.P."/>
            <person name="Thines M."/>
            <person name="Win J."/>
            <person name="Zerillo M.M."/>
            <person name="Beakes G.W."/>
            <person name="Boore J.L."/>
            <person name="Busam D."/>
            <person name="Dumas B."/>
            <person name="Ferriera S."/>
            <person name="Fuerstenberg S.I."/>
            <person name="Gachon C.M."/>
            <person name="Gaulin E."/>
            <person name="Govers F."/>
            <person name="Grenville-Briggs L."/>
            <person name="Horner N."/>
            <person name="Hostetler J."/>
            <person name="Jiang R.H."/>
            <person name="Johnson J."/>
            <person name="Krajaejun T."/>
            <person name="Lin H."/>
            <person name="Meijer H.J."/>
            <person name="Moore B."/>
            <person name="Morris P."/>
            <person name="Phuntmart V."/>
            <person name="Puiu D."/>
            <person name="Shetty J."/>
            <person name="Stajich J.E."/>
            <person name="Tripathy S."/>
            <person name="Wawra S."/>
            <person name="van West P."/>
            <person name="Whitty B.R."/>
            <person name="Coutinho P.M."/>
            <person name="Henrissat B."/>
            <person name="Martin F."/>
            <person name="Thomas P.D."/>
            <person name="Tyler B.M."/>
            <person name="De Vries R.P."/>
            <person name="Kamoun S."/>
            <person name="Yandell M."/>
            <person name="Tisserat N."/>
            <person name="Buell C.R."/>
        </authorList>
    </citation>
    <scope>NUCLEOTIDE SEQUENCE</scope>
    <source>
        <strain evidence="3">DAOM:BR144</strain>
    </source>
</reference>
<keyword evidence="3" id="KW-1185">Reference proteome</keyword>
<organism evidence="2 3">
    <name type="scientific">Globisporangium ultimum (strain ATCC 200006 / CBS 805.95 / DAOM BR144)</name>
    <name type="common">Pythium ultimum</name>
    <dbReference type="NCBI Taxonomy" id="431595"/>
    <lineage>
        <taxon>Eukaryota</taxon>
        <taxon>Sar</taxon>
        <taxon>Stramenopiles</taxon>
        <taxon>Oomycota</taxon>
        <taxon>Peronosporomycetes</taxon>
        <taxon>Pythiales</taxon>
        <taxon>Pythiaceae</taxon>
        <taxon>Globisporangium</taxon>
    </lineage>
</organism>
<proteinExistence type="predicted"/>
<dbReference type="AlphaFoldDB" id="K3XAY4"/>
<reference evidence="2" key="3">
    <citation type="submission" date="2015-02" db="UniProtKB">
        <authorList>
            <consortium name="EnsemblProtists"/>
        </authorList>
    </citation>
    <scope>IDENTIFICATION</scope>
    <source>
        <strain evidence="2">DAOM BR144</strain>
    </source>
</reference>
<evidence type="ECO:0000313" key="2">
    <source>
        <dbReference type="EnsemblProtists" id="PYU1_T014383"/>
    </source>
</evidence>
<evidence type="ECO:0000313" key="3">
    <source>
        <dbReference type="Proteomes" id="UP000019132"/>
    </source>
</evidence>
<sequence>MVLFITEIQNRPTRKTGRKQQQLAGSSQSAPAPYCARAIEYSVLAAYVNAIMDMWRLQYSMQCNPQFPSRPSTVKELLKRKKTQSHQESEAAFDDIGAGTMVDFVHSDQTIQQIVDCMFGEKTESGLKHRADMLLCLGFSSRGDNIRKLRLPNIGLISFADEGVCGAKLLRILGVQSSVKTQLGRKQASTAESKGASASSVDRQGHWATKSRVGAYAKHSIPFDCDLDQNQADIIYHVLC</sequence>
<dbReference type="InParanoid" id="K3XAY4"/>
<accession>K3XAY4</accession>
<protein>
    <submittedName>
        <fullName evidence="2">Uncharacterized protein</fullName>
    </submittedName>
</protein>
<reference evidence="3" key="2">
    <citation type="submission" date="2010-04" db="EMBL/GenBank/DDBJ databases">
        <authorList>
            <person name="Buell R."/>
            <person name="Hamilton J."/>
            <person name="Hostetler J."/>
        </authorList>
    </citation>
    <scope>NUCLEOTIDE SEQUENCE [LARGE SCALE GENOMIC DNA]</scope>
    <source>
        <strain evidence="3">DAOM:BR144</strain>
    </source>
</reference>
<name>K3XAY4_GLOUD</name>
<dbReference type="Proteomes" id="UP000019132">
    <property type="component" value="Unassembled WGS sequence"/>
</dbReference>
<feature type="compositionally biased region" description="Polar residues" evidence="1">
    <location>
        <begin position="187"/>
        <end position="202"/>
    </location>
</feature>